<dbReference type="InterPro" id="IPR040323">
    <property type="entry name" value="EIPR1"/>
</dbReference>
<dbReference type="PANTHER" id="PTHR14205:SF15">
    <property type="entry name" value="EARP AND GARP COMPLEX-INTERACTING PROTEIN 1"/>
    <property type="match status" value="1"/>
</dbReference>
<gene>
    <name evidence="1" type="ORF">CGI_10017155</name>
</gene>
<dbReference type="EMBL" id="JH817369">
    <property type="protein sequence ID" value="EKC32746.1"/>
    <property type="molecule type" value="Genomic_DNA"/>
</dbReference>
<dbReference type="Gene3D" id="2.130.10.10">
    <property type="entry name" value="YVTN repeat-like/Quinoprotein amine dehydrogenase"/>
    <property type="match status" value="1"/>
</dbReference>
<dbReference type="GO" id="GO:0016567">
    <property type="term" value="P:protein ubiquitination"/>
    <property type="evidence" value="ECO:0007669"/>
    <property type="project" value="TreeGrafter"/>
</dbReference>
<dbReference type="PANTHER" id="PTHR14205">
    <property type="entry name" value="WD-REPEAT PROTEIN"/>
    <property type="match status" value="1"/>
</dbReference>
<dbReference type="AlphaFoldDB" id="K1RF60"/>
<proteinExistence type="predicted"/>
<reference evidence="1" key="1">
    <citation type="journal article" date="2012" name="Nature">
        <title>The oyster genome reveals stress adaptation and complexity of shell formation.</title>
        <authorList>
            <person name="Zhang G."/>
            <person name="Fang X."/>
            <person name="Guo X."/>
            <person name="Li L."/>
            <person name="Luo R."/>
            <person name="Xu F."/>
            <person name="Yang P."/>
            <person name="Zhang L."/>
            <person name="Wang X."/>
            <person name="Qi H."/>
            <person name="Xiong Z."/>
            <person name="Que H."/>
            <person name="Xie Y."/>
            <person name="Holland P.W."/>
            <person name="Paps J."/>
            <person name="Zhu Y."/>
            <person name="Wu F."/>
            <person name="Chen Y."/>
            <person name="Wang J."/>
            <person name="Peng C."/>
            <person name="Meng J."/>
            <person name="Yang L."/>
            <person name="Liu J."/>
            <person name="Wen B."/>
            <person name="Zhang N."/>
            <person name="Huang Z."/>
            <person name="Zhu Q."/>
            <person name="Feng Y."/>
            <person name="Mount A."/>
            <person name="Hedgecock D."/>
            <person name="Xu Z."/>
            <person name="Liu Y."/>
            <person name="Domazet-Loso T."/>
            <person name="Du Y."/>
            <person name="Sun X."/>
            <person name="Zhang S."/>
            <person name="Liu B."/>
            <person name="Cheng P."/>
            <person name="Jiang X."/>
            <person name="Li J."/>
            <person name="Fan D."/>
            <person name="Wang W."/>
            <person name="Fu W."/>
            <person name="Wang T."/>
            <person name="Wang B."/>
            <person name="Zhang J."/>
            <person name="Peng Z."/>
            <person name="Li Y."/>
            <person name="Li N."/>
            <person name="Wang J."/>
            <person name="Chen M."/>
            <person name="He Y."/>
            <person name="Tan F."/>
            <person name="Song X."/>
            <person name="Zheng Q."/>
            <person name="Huang R."/>
            <person name="Yang H."/>
            <person name="Du X."/>
            <person name="Chen L."/>
            <person name="Yang M."/>
            <person name="Gaffney P.M."/>
            <person name="Wang S."/>
            <person name="Luo L."/>
            <person name="She Z."/>
            <person name="Ming Y."/>
            <person name="Huang W."/>
            <person name="Zhang S."/>
            <person name="Huang B."/>
            <person name="Zhang Y."/>
            <person name="Qu T."/>
            <person name="Ni P."/>
            <person name="Miao G."/>
            <person name="Wang J."/>
            <person name="Wang Q."/>
            <person name="Steinberg C.E."/>
            <person name="Wang H."/>
            <person name="Li N."/>
            <person name="Qian L."/>
            <person name="Zhang G."/>
            <person name="Li Y."/>
            <person name="Yang H."/>
            <person name="Liu X."/>
            <person name="Wang J."/>
            <person name="Yin Y."/>
            <person name="Wang J."/>
        </authorList>
    </citation>
    <scope>NUCLEOTIDE SEQUENCE [LARGE SCALE GENOMIC DNA]</scope>
    <source>
        <strain evidence="1">05x7-T-G4-1.051#20</strain>
    </source>
</reference>
<organism evidence="1">
    <name type="scientific">Magallana gigas</name>
    <name type="common">Pacific oyster</name>
    <name type="synonym">Crassostrea gigas</name>
    <dbReference type="NCBI Taxonomy" id="29159"/>
    <lineage>
        <taxon>Eukaryota</taxon>
        <taxon>Metazoa</taxon>
        <taxon>Spiralia</taxon>
        <taxon>Lophotrochozoa</taxon>
        <taxon>Mollusca</taxon>
        <taxon>Bivalvia</taxon>
        <taxon>Autobranchia</taxon>
        <taxon>Pteriomorphia</taxon>
        <taxon>Ostreida</taxon>
        <taxon>Ostreoidea</taxon>
        <taxon>Ostreidae</taxon>
        <taxon>Magallana</taxon>
    </lineage>
</organism>
<dbReference type="InParanoid" id="K1RF60"/>
<dbReference type="InterPro" id="IPR036322">
    <property type="entry name" value="WD40_repeat_dom_sf"/>
</dbReference>
<dbReference type="HOGENOM" id="CLU_2294367_0_0_1"/>
<protein>
    <submittedName>
        <fullName evidence="1">Protein TSSC1</fullName>
    </submittedName>
</protein>
<evidence type="ECO:0000313" key="1">
    <source>
        <dbReference type="EMBL" id="EKC32746.1"/>
    </source>
</evidence>
<dbReference type="SUPFAM" id="SSF50978">
    <property type="entry name" value="WD40 repeat-like"/>
    <property type="match status" value="1"/>
</dbReference>
<name>K1RF60_MAGGI</name>
<accession>K1RF60</accession>
<sequence>MLVASKHFKLFVVDEAHTVLHCVLWHPTGDTTTLVGLTDSHIITWDFDASSSVAKVKDSTGLESKGQPKFTCVRWNPHHNCTQVATANDSCIRGWDLRSMQ</sequence>
<dbReference type="InterPro" id="IPR015943">
    <property type="entry name" value="WD40/YVTN_repeat-like_dom_sf"/>
</dbReference>